<dbReference type="Proteomes" id="UP000626109">
    <property type="component" value="Unassembled WGS sequence"/>
</dbReference>
<feature type="compositionally biased region" description="Low complexity" evidence="1">
    <location>
        <begin position="102"/>
        <end position="142"/>
    </location>
</feature>
<feature type="non-terminal residue" evidence="2">
    <location>
        <position position="1"/>
    </location>
</feature>
<evidence type="ECO:0000256" key="1">
    <source>
        <dbReference type="SAM" id="MobiDB-lite"/>
    </source>
</evidence>
<sequence length="142" mass="14705">FALIDTDHREVVYLEDFRAALEEFQVKADWEVQLGLATNQPQGTSSFARAALPPPPTAGGGYNSAKAEPPNRPSPKKPDTGQASRHRQPQLAPDVPAFSDLASAASGGASSKARMDATSAAAAAAAAAATPLRSARLPLELS</sequence>
<dbReference type="EMBL" id="CAJNNW010004865">
    <property type="protein sequence ID" value="CAE8646827.1"/>
    <property type="molecule type" value="Genomic_DNA"/>
</dbReference>
<gene>
    <name evidence="2" type="ORF">PGLA2088_LOCUS5149</name>
</gene>
<accession>A0A813I847</accession>
<name>A0A813I847_POLGL</name>
<evidence type="ECO:0000313" key="2">
    <source>
        <dbReference type="EMBL" id="CAE8646827.1"/>
    </source>
</evidence>
<reference evidence="2" key="1">
    <citation type="submission" date="2021-02" db="EMBL/GenBank/DDBJ databases">
        <authorList>
            <person name="Dougan E. K."/>
            <person name="Rhodes N."/>
            <person name="Thang M."/>
            <person name="Chan C."/>
        </authorList>
    </citation>
    <scope>NUCLEOTIDE SEQUENCE</scope>
</reference>
<evidence type="ECO:0000313" key="3">
    <source>
        <dbReference type="Proteomes" id="UP000626109"/>
    </source>
</evidence>
<feature type="non-terminal residue" evidence="2">
    <location>
        <position position="142"/>
    </location>
</feature>
<protein>
    <recommendedName>
        <fullName evidence="4">EF-hand domain-containing protein</fullName>
    </recommendedName>
</protein>
<organism evidence="2 3">
    <name type="scientific">Polarella glacialis</name>
    <name type="common">Dinoflagellate</name>
    <dbReference type="NCBI Taxonomy" id="89957"/>
    <lineage>
        <taxon>Eukaryota</taxon>
        <taxon>Sar</taxon>
        <taxon>Alveolata</taxon>
        <taxon>Dinophyceae</taxon>
        <taxon>Suessiales</taxon>
        <taxon>Suessiaceae</taxon>
        <taxon>Polarella</taxon>
    </lineage>
</organism>
<comment type="caution">
    <text evidence="2">The sequence shown here is derived from an EMBL/GenBank/DDBJ whole genome shotgun (WGS) entry which is preliminary data.</text>
</comment>
<dbReference type="AlphaFoldDB" id="A0A813I847"/>
<feature type="region of interest" description="Disordered" evidence="1">
    <location>
        <begin position="40"/>
        <end position="142"/>
    </location>
</feature>
<proteinExistence type="predicted"/>
<evidence type="ECO:0008006" key="4">
    <source>
        <dbReference type="Google" id="ProtNLM"/>
    </source>
</evidence>